<dbReference type="KEGG" id="ehx:EMIHUDRAFT_100838"/>
<keyword evidence="3" id="KW-1185">Reference proteome</keyword>
<name>A0A0D3JNM3_EMIH1</name>
<organism evidence="2 3">
    <name type="scientific">Emiliania huxleyi (strain CCMP1516)</name>
    <dbReference type="NCBI Taxonomy" id="280463"/>
    <lineage>
        <taxon>Eukaryota</taxon>
        <taxon>Haptista</taxon>
        <taxon>Haptophyta</taxon>
        <taxon>Prymnesiophyceae</taxon>
        <taxon>Isochrysidales</taxon>
        <taxon>Noelaerhabdaceae</taxon>
        <taxon>Emiliania</taxon>
    </lineage>
</organism>
<evidence type="ECO:0008006" key="4">
    <source>
        <dbReference type="Google" id="ProtNLM"/>
    </source>
</evidence>
<feature type="compositionally biased region" description="Basic and acidic residues" evidence="1">
    <location>
        <begin position="184"/>
        <end position="197"/>
    </location>
</feature>
<proteinExistence type="predicted"/>
<dbReference type="HOGENOM" id="CLU_1211703_0_0_1"/>
<reference evidence="2" key="2">
    <citation type="submission" date="2024-10" db="UniProtKB">
        <authorList>
            <consortium name="EnsemblProtists"/>
        </authorList>
    </citation>
    <scope>IDENTIFICATION</scope>
</reference>
<dbReference type="GeneID" id="17270654"/>
<dbReference type="Proteomes" id="UP000013827">
    <property type="component" value="Unassembled WGS sequence"/>
</dbReference>
<protein>
    <recommendedName>
        <fullName evidence="4">TH1 domain-containing protein</fullName>
    </recommendedName>
</protein>
<accession>A0A0D3JNM3</accession>
<dbReference type="EnsemblProtists" id="EOD25108">
    <property type="protein sequence ID" value="EOD25108"/>
    <property type="gene ID" value="EMIHUDRAFT_100838"/>
</dbReference>
<feature type="region of interest" description="Disordered" evidence="1">
    <location>
        <begin position="179"/>
        <end position="229"/>
    </location>
</feature>
<evidence type="ECO:0000256" key="1">
    <source>
        <dbReference type="SAM" id="MobiDB-lite"/>
    </source>
</evidence>
<reference evidence="3" key="1">
    <citation type="journal article" date="2013" name="Nature">
        <title>Pan genome of the phytoplankton Emiliania underpins its global distribution.</title>
        <authorList>
            <person name="Read B.A."/>
            <person name="Kegel J."/>
            <person name="Klute M.J."/>
            <person name="Kuo A."/>
            <person name="Lefebvre S.C."/>
            <person name="Maumus F."/>
            <person name="Mayer C."/>
            <person name="Miller J."/>
            <person name="Monier A."/>
            <person name="Salamov A."/>
            <person name="Young J."/>
            <person name="Aguilar M."/>
            <person name="Claverie J.M."/>
            <person name="Frickenhaus S."/>
            <person name="Gonzalez K."/>
            <person name="Herman E.K."/>
            <person name="Lin Y.C."/>
            <person name="Napier J."/>
            <person name="Ogata H."/>
            <person name="Sarno A.F."/>
            <person name="Shmutz J."/>
            <person name="Schroeder D."/>
            <person name="de Vargas C."/>
            <person name="Verret F."/>
            <person name="von Dassow P."/>
            <person name="Valentin K."/>
            <person name="Van de Peer Y."/>
            <person name="Wheeler G."/>
            <person name="Dacks J.B."/>
            <person name="Delwiche C.F."/>
            <person name="Dyhrman S.T."/>
            <person name="Glockner G."/>
            <person name="John U."/>
            <person name="Richards T."/>
            <person name="Worden A.Z."/>
            <person name="Zhang X."/>
            <person name="Grigoriev I.V."/>
            <person name="Allen A.E."/>
            <person name="Bidle K."/>
            <person name="Borodovsky M."/>
            <person name="Bowler C."/>
            <person name="Brownlee C."/>
            <person name="Cock J.M."/>
            <person name="Elias M."/>
            <person name="Gladyshev V.N."/>
            <person name="Groth M."/>
            <person name="Guda C."/>
            <person name="Hadaegh A."/>
            <person name="Iglesias-Rodriguez M.D."/>
            <person name="Jenkins J."/>
            <person name="Jones B.M."/>
            <person name="Lawson T."/>
            <person name="Leese F."/>
            <person name="Lindquist E."/>
            <person name="Lobanov A."/>
            <person name="Lomsadze A."/>
            <person name="Malik S.B."/>
            <person name="Marsh M.E."/>
            <person name="Mackinder L."/>
            <person name="Mock T."/>
            <person name="Mueller-Roeber B."/>
            <person name="Pagarete A."/>
            <person name="Parker M."/>
            <person name="Probert I."/>
            <person name="Quesneville H."/>
            <person name="Raines C."/>
            <person name="Rensing S.A."/>
            <person name="Riano-Pachon D.M."/>
            <person name="Richier S."/>
            <person name="Rokitta S."/>
            <person name="Shiraiwa Y."/>
            <person name="Soanes D.M."/>
            <person name="van der Giezen M."/>
            <person name="Wahlund T.M."/>
            <person name="Williams B."/>
            <person name="Wilson W."/>
            <person name="Wolfe G."/>
            <person name="Wurch L.L."/>
        </authorList>
    </citation>
    <scope>NUCLEOTIDE SEQUENCE</scope>
</reference>
<dbReference type="RefSeq" id="XP_005777537.1">
    <property type="nucleotide sequence ID" value="XM_005777480.1"/>
</dbReference>
<evidence type="ECO:0000313" key="3">
    <source>
        <dbReference type="Proteomes" id="UP000013827"/>
    </source>
</evidence>
<dbReference type="AlphaFoldDB" id="A0A0D3JNM3"/>
<feature type="compositionally biased region" description="Acidic residues" evidence="1">
    <location>
        <begin position="200"/>
        <end position="221"/>
    </location>
</feature>
<dbReference type="PaxDb" id="2903-EOD25108"/>
<evidence type="ECO:0000313" key="2">
    <source>
        <dbReference type="EnsemblProtists" id="EOD25108"/>
    </source>
</evidence>
<sequence length="229" mass="24350">MAAALPSEATTAAAMVERARAERRWSDASEELSRWLSLCRAERDAAGFRSRASGPASAHGVRLSPRTSFDLEAAAPRVMERLARERLARGKGGKAGSAERLLHLCPVAKKNGRGKVQQRLLALTTGALYNLSADGSKVKRRIDLSALGSVSLHESSGEFVLHVPSRSLPVRTVRGGADLGGVVQRKERGAGARRLGDGDGGGEEDDDDDEGGGEEGEEEELGLTRSIHF</sequence>